<dbReference type="InterPro" id="IPR001810">
    <property type="entry name" value="F-box_dom"/>
</dbReference>
<dbReference type="OrthoDB" id="677290at2759"/>
<feature type="region of interest" description="Disordered" evidence="1">
    <location>
        <begin position="370"/>
        <end position="454"/>
    </location>
</feature>
<name>A0A835ACM9_9POAL</name>
<dbReference type="PANTHER" id="PTHR34145">
    <property type="entry name" value="OS02G0105600 PROTEIN"/>
    <property type="match status" value="1"/>
</dbReference>
<dbReference type="PANTHER" id="PTHR34145:SF65">
    <property type="entry name" value="FBD DOMAIN-CONTAINING PROTEIN"/>
    <property type="match status" value="1"/>
</dbReference>
<dbReference type="Gene3D" id="3.80.10.10">
    <property type="entry name" value="Ribonuclease Inhibitor"/>
    <property type="match status" value="1"/>
</dbReference>
<dbReference type="SUPFAM" id="SSF52058">
    <property type="entry name" value="L domain-like"/>
    <property type="match status" value="1"/>
</dbReference>
<feature type="domain" description="F-box" evidence="2">
    <location>
        <begin position="78"/>
        <end position="113"/>
    </location>
</feature>
<reference evidence="3" key="1">
    <citation type="submission" date="2020-07" db="EMBL/GenBank/DDBJ databases">
        <title>Genome sequence and genetic diversity analysis of an under-domesticated orphan crop, white fonio (Digitaria exilis).</title>
        <authorList>
            <person name="Bennetzen J.L."/>
            <person name="Chen S."/>
            <person name="Ma X."/>
            <person name="Wang X."/>
            <person name="Yssel A.E.J."/>
            <person name="Chaluvadi S.R."/>
            <person name="Johnson M."/>
            <person name="Gangashetty P."/>
            <person name="Hamidou F."/>
            <person name="Sanogo M.D."/>
            <person name="Zwaenepoel A."/>
            <person name="Wallace J."/>
            <person name="Van De Peer Y."/>
            <person name="Van Deynze A."/>
        </authorList>
    </citation>
    <scope>NUCLEOTIDE SEQUENCE</scope>
    <source>
        <tissue evidence="3">Leaves</tissue>
    </source>
</reference>
<dbReference type="InterPro" id="IPR036047">
    <property type="entry name" value="F-box-like_dom_sf"/>
</dbReference>
<protein>
    <recommendedName>
        <fullName evidence="2">F-box domain-containing protein</fullName>
    </recommendedName>
</protein>
<dbReference type="Proteomes" id="UP000636709">
    <property type="component" value="Unassembled WGS sequence"/>
</dbReference>
<dbReference type="EMBL" id="JACEFO010002479">
    <property type="protein sequence ID" value="KAF8658772.1"/>
    <property type="molecule type" value="Genomic_DNA"/>
</dbReference>
<comment type="caution">
    <text evidence="3">The sequence shown here is derived from an EMBL/GenBank/DDBJ whole genome shotgun (WGS) entry which is preliminary data.</text>
</comment>
<sequence length="546" mass="61533">MHSHGGSGSKRQRSDEVAEQPDAGSLRIDAETKCRAGKGPAMAPLLPGASSLKKRRVGGVAQEGEAKSVAEEDEEDRISSLPEDLRLRILALLPLTSAIRTGALSTRWRALWVRRWPAPSSLDLHHLPMDDPDRLLASLERRGRRRLERFALTLHFGRQPHRYLGDKDIHRCLDYAAACKVEELHVDISYHWVSISSSLNFPPGFSSLVRLSLLRVGDVSFGYSLGSDAFPALEIIHIHSARSVDLDDLLSASPRLRTLDLRYCEFVDDLGAIYVSPVRRCHLRSLTVAECNRITKIHAGRACGLRSLHLSSALFPTYKIPSTALLEDLYICLRGHNYNPLKHWIKEFPNLTNLKVLTICSIALRLPTSSHDTVAGNSSEAVEEDKPAEVSEEDDPDEVLSKEDEPDEELSEEDETDGDLSEEDETDGDLSEEDETEEELLKEERVHEYMLEERPYYEDVYDEDPLDENVPQEEQSEEDVPEYGLNNLMIARMMKFKGQYHEMRLVSFFVEEGSCSQEIATSRSQGAHMLWSQNCCVSGKLHQMLG</sequence>
<proteinExistence type="predicted"/>
<feature type="region of interest" description="Disordered" evidence="1">
    <location>
        <begin position="1"/>
        <end position="75"/>
    </location>
</feature>
<dbReference type="InterPro" id="IPR032675">
    <property type="entry name" value="LRR_dom_sf"/>
</dbReference>
<evidence type="ECO:0000259" key="2">
    <source>
        <dbReference type="Pfam" id="PF00646"/>
    </source>
</evidence>
<keyword evidence="4" id="KW-1185">Reference proteome</keyword>
<gene>
    <name evidence="3" type="ORF">HU200_059258</name>
</gene>
<dbReference type="InterPro" id="IPR053772">
    <property type="entry name" value="At1g61320/At1g61330-like"/>
</dbReference>
<dbReference type="AlphaFoldDB" id="A0A835ACM9"/>
<feature type="compositionally biased region" description="Acidic residues" evidence="1">
    <location>
        <begin position="390"/>
        <end position="441"/>
    </location>
</feature>
<evidence type="ECO:0000313" key="3">
    <source>
        <dbReference type="EMBL" id="KAF8658772.1"/>
    </source>
</evidence>
<organism evidence="3 4">
    <name type="scientific">Digitaria exilis</name>
    <dbReference type="NCBI Taxonomy" id="1010633"/>
    <lineage>
        <taxon>Eukaryota</taxon>
        <taxon>Viridiplantae</taxon>
        <taxon>Streptophyta</taxon>
        <taxon>Embryophyta</taxon>
        <taxon>Tracheophyta</taxon>
        <taxon>Spermatophyta</taxon>
        <taxon>Magnoliopsida</taxon>
        <taxon>Liliopsida</taxon>
        <taxon>Poales</taxon>
        <taxon>Poaceae</taxon>
        <taxon>PACMAD clade</taxon>
        <taxon>Panicoideae</taxon>
        <taxon>Panicodae</taxon>
        <taxon>Paniceae</taxon>
        <taxon>Anthephorinae</taxon>
        <taxon>Digitaria</taxon>
    </lineage>
</organism>
<evidence type="ECO:0000256" key="1">
    <source>
        <dbReference type="SAM" id="MobiDB-lite"/>
    </source>
</evidence>
<evidence type="ECO:0000313" key="4">
    <source>
        <dbReference type="Proteomes" id="UP000636709"/>
    </source>
</evidence>
<feature type="compositionally biased region" description="Basic and acidic residues" evidence="1">
    <location>
        <begin position="442"/>
        <end position="454"/>
    </location>
</feature>
<feature type="compositionally biased region" description="Polar residues" evidence="1">
    <location>
        <begin position="370"/>
        <end position="380"/>
    </location>
</feature>
<dbReference type="Pfam" id="PF00646">
    <property type="entry name" value="F-box"/>
    <property type="match status" value="1"/>
</dbReference>
<accession>A0A835ACM9</accession>
<dbReference type="SUPFAM" id="SSF81383">
    <property type="entry name" value="F-box domain"/>
    <property type="match status" value="1"/>
</dbReference>